<evidence type="ECO:0000256" key="6">
    <source>
        <dbReference type="ARBA" id="ARBA00023136"/>
    </source>
</evidence>
<evidence type="ECO:0000256" key="2">
    <source>
        <dbReference type="ARBA" id="ARBA00022692"/>
    </source>
</evidence>
<gene>
    <name evidence="11" type="ORF">ACFO0C_10135</name>
</gene>
<feature type="domain" description="ABC transporter" evidence="9">
    <location>
        <begin position="348"/>
        <end position="560"/>
    </location>
</feature>
<dbReference type="Proteomes" id="UP001595867">
    <property type="component" value="Unassembled WGS sequence"/>
</dbReference>
<proteinExistence type="predicted"/>
<feature type="transmembrane region" description="Helical" evidence="8">
    <location>
        <begin position="156"/>
        <end position="175"/>
    </location>
</feature>
<dbReference type="SMART" id="SM00382">
    <property type="entry name" value="AAA"/>
    <property type="match status" value="1"/>
</dbReference>
<feature type="transmembrane region" description="Helical" evidence="8">
    <location>
        <begin position="126"/>
        <end position="150"/>
    </location>
</feature>
<protein>
    <submittedName>
        <fullName evidence="11">ABC transporter ATP-binding protein</fullName>
    </submittedName>
</protein>
<dbReference type="PANTHER" id="PTHR24221">
    <property type="entry name" value="ATP-BINDING CASSETTE SUB-FAMILY B"/>
    <property type="match status" value="1"/>
</dbReference>
<dbReference type="PANTHER" id="PTHR24221:SF654">
    <property type="entry name" value="ATP-BINDING CASSETTE SUB-FAMILY B MEMBER 6"/>
    <property type="match status" value="1"/>
</dbReference>
<dbReference type="InterPro" id="IPR017871">
    <property type="entry name" value="ABC_transporter-like_CS"/>
</dbReference>
<keyword evidence="12" id="KW-1185">Reference proteome</keyword>
<dbReference type="InterPro" id="IPR003593">
    <property type="entry name" value="AAA+_ATPase"/>
</dbReference>
<feature type="compositionally biased region" description="Basic and acidic residues" evidence="7">
    <location>
        <begin position="318"/>
        <end position="332"/>
    </location>
</feature>
<dbReference type="SUPFAM" id="SSF52540">
    <property type="entry name" value="P-loop containing nucleoside triphosphate hydrolases"/>
    <property type="match status" value="1"/>
</dbReference>
<dbReference type="InterPro" id="IPR027417">
    <property type="entry name" value="P-loop_NTPase"/>
</dbReference>
<evidence type="ECO:0000256" key="5">
    <source>
        <dbReference type="ARBA" id="ARBA00022989"/>
    </source>
</evidence>
<dbReference type="GO" id="GO:0005524">
    <property type="term" value="F:ATP binding"/>
    <property type="evidence" value="ECO:0007669"/>
    <property type="project" value="UniProtKB-KW"/>
</dbReference>
<dbReference type="Gene3D" id="3.40.50.300">
    <property type="entry name" value="P-loop containing nucleotide triphosphate hydrolases"/>
    <property type="match status" value="1"/>
</dbReference>
<feature type="domain" description="ABC transmembrane type-1" evidence="10">
    <location>
        <begin position="23"/>
        <end position="300"/>
    </location>
</feature>
<reference evidence="12" key="1">
    <citation type="journal article" date="2019" name="Int. J. Syst. Evol. Microbiol.">
        <title>The Global Catalogue of Microorganisms (GCM) 10K type strain sequencing project: providing services to taxonomists for standard genome sequencing and annotation.</title>
        <authorList>
            <consortium name="The Broad Institute Genomics Platform"/>
            <consortium name="The Broad Institute Genome Sequencing Center for Infectious Disease"/>
            <person name="Wu L."/>
            <person name="Ma J."/>
        </authorList>
    </citation>
    <scope>NUCLEOTIDE SEQUENCE [LARGE SCALE GENOMIC DNA]</scope>
    <source>
        <strain evidence="12">TBRC 5832</strain>
    </source>
</reference>
<feature type="transmembrane region" description="Helical" evidence="8">
    <location>
        <begin position="247"/>
        <end position="265"/>
    </location>
</feature>
<comment type="subcellular location">
    <subcellularLocation>
        <location evidence="1">Cell membrane</location>
        <topology evidence="1">Multi-pass membrane protein</topology>
    </subcellularLocation>
</comment>
<dbReference type="Gene3D" id="1.20.1560.10">
    <property type="entry name" value="ABC transporter type 1, transmembrane domain"/>
    <property type="match status" value="1"/>
</dbReference>
<accession>A0ABV8IM65</accession>
<evidence type="ECO:0000259" key="9">
    <source>
        <dbReference type="PROSITE" id="PS50893"/>
    </source>
</evidence>
<evidence type="ECO:0000256" key="8">
    <source>
        <dbReference type="SAM" id="Phobius"/>
    </source>
</evidence>
<keyword evidence="5 8" id="KW-1133">Transmembrane helix</keyword>
<dbReference type="Pfam" id="PF00005">
    <property type="entry name" value="ABC_tran"/>
    <property type="match status" value="1"/>
</dbReference>
<dbReference type="InterPro" id="IPR003439">
    <property type="entry name" value="ABC_transporter-like_ATP-bd"/>
</dbReference>
<keyword evidence="2 8" id="KW-0812">Transmembrane</keyword>
<feature type="transmembrane region" description="Helical" evidence="8">
    <location>
        <begin position="55"/>
        <end position="76"/>
    </location>
</feature>
<evidence type="ECO:0000259" key="10">
    <source>
        <dbReference type="PROSITE" id="PS50929"/>
    </source>
</evidence>
<dbReference type="InterPro" id="IPR011527">
    <property type="entry name" value="ABC1_TM_dom"/>
</dbReference>
<dbReference type="PROSITE" id="PS50893">
    <property type="entry name" value="ABC_TRANSPORTER_2"/>
    <property type="match status" value="1"/>
</dbReference>
<dbReference type="PROSITE" id="PS00211">
    <property type="entry name" value="ABC_TRANSPORTER_1"/>
    <property type="match status" value="1"/>
</dbReference>
<keyword evidence="3" id="KW-0547">Nucleotide-binding</keyword>
<comment type="caution">
    <text evidence="11">The sequence shown here is derived from an EMBL/GenBank/DDBJ whole genome shotgun (WGS) entry which is preliminary data.</text>
</comment>
<keyword evidence="6 8" id="KW-0472">Membrane</keyword>
<name>A0ABV8IM65_9ACTN</name>
<dbReference type="RefSeq" id="WP_378066324.1">
    <property type="nucleotide sequence ID" value="NZ_JBHSBL010000008.1"/>
</dbReference>
<dbReference type="InterPro" id="IPR039421">
    <property type="entry name" value="Type_1_exporter"/>
</dbReference>
<sequence>MTRGELLKWAVRQSRAGLIASWAGGLGYQAGLIALPWCLGRAVDEGITGGDHTALLIWAGATLAVSVALTGAEWAMRWWSTLAAVRTGNALLLRLAGRVLGWDAATANRFNSGDLVMRGTRDTEQVTIWLSTVPSLASGVLGLITVLVVVAGLDPLLALIGLATIPLLIAVNLWYPRRYERASEALSAAHGARADAVEDLLSASTAVRGLGGEAVLVERHHVASANVRDHTLALARVAAAWSAHAPFVPWLATAVGVAVGGLAVLDGRFSIGGLVAFASWMALLGRQVMMLTLRFSQFGDAWTAAGRIGEVLGAAGDEEARAEKPGEARAEKPSVAGAETAGESLGPLRTASVTVTLPGRGPLSIPDISVKLGEFVAITGPVGSGKSTLLRLLARLTEPDEGAVMLGDVDVRDVDLEHLRDTITLVGQRPLLLSGTIADNLRLGRDIDDDRLRDACRRAAILDHVESLPDGFGAELGERGSGVSGGQAQRLALARGLLRGSRVLLLDDVTSAVDAGTEQRILDGLRGLGVTIVFATSRPAVAERADRVIELGVNRELVHG</sequence>
<dbReference type="EMBL" id="JBHSBL010000008">
    <property type="protein sequence ID" value="MFC4065294.1"/>
    <property type="molecule type" value="Genomic_DNA"/>
</dbReference>
<evidence type="ECO:0000256" key="3">
    <source>
        <dbReference type="ARBA" id="ARBA00022741"/>
    </source>
</evidence>
<organism evidence="11 12">
    <name type="scientific">Actinoplanes subglobosus</name>
    <dbReference type="NCBI Taxonomy" id="1547892"/>
    <lineage>
        <taxon>Bacteria</taxon>
        <taxon>Bacillati</taxon>
        <taxon>Actinomycetota</taxon>
        <taxon>Actinomycetes</taxon>
        <taxon>Micromonosporales</taxon>
        <taxon>Micromonosporaceae</taxon>
        <taxon>Actinoplanes</taxon>
    </lineage>
</organism>
<feature type="region of interest" description="Disordered" evidence="7">
    <location>
        <begin position="317"/>
        <end position="341"/>
    </location>
</feature>
<evidence type="ECO:0000313" key="12">
    <source>
        <dbReference type="Proteomes" id="UP001595867"/>
    </source>
</evidence>
<evidence type="ECO:0000256" key="1">
    <source>
        <dbReference type="ARBA" id="ARBA00004651"/>
    </source>
</evidence>
<evidence type="ECO:0000313" key="11">
    <source>
        <dbReference type="EMBL" id="MFC4065294.1"/>
    </source>
</evidence>
<feature type="transmembrane region" description="Helical" evidence="8">
    <location>
        <begin position="16"/>
        <end position="35"/>
    </location>
</feature>
<dbReference type="Pfam" id="PF00664">
    <property type="entry name" value="ABC_membrane"/>
    <property type="match status" value="1"/>
</dbReference>
<dbReference type="PROSITE" id="PS50929">
    <property type="entry name" value="ABC_TM1F"/>
    <property type="match status" value="1"/>
</dbReference>
<keyword evidence="4 11" id="KW-0067">ATP-binding</keyword>
<evidence type="ECO:0000256" key="7">
    <source>
        <dbReference type="SAM" id="MobiDB-lite"/>
    </source>
</evidence>
<evidence type="ECO:0000256" key="4">
    <source>
        <dbReference type="ARBA" id="ARBA00022840"/>
    </source>
</evidence>
<dbReference type="InterPro" id="IPR036640">
    <property type="entry name" value="ABC1_TM_sf"/>
</dbReference>
<dbReference type="SUPFAM" id="SSF90123">
    <property type="entry name" value="ABC transporter transmembrane region"/>
    <property type="match status" value="1"/>
</dbReference>